<dbReference type="RefSeq" id="XP_041189783.1">
    <property type="nucleotide sequence ID" value="XM_041340679.1"/>
</dbReference>
<dbReference type="OrthoDB" id="2621215at2759"/>
<evidence type="ECO:0000313" key="2">
    <source>
        <dbReference type="Proteomes" id="UP000807769"/>
    </source>
</evidence>
<dbReference type="EMBL" id="JABBWG010000030">
    <property type="protein sequence ID" value="KAG1811123.1"/>
    <property type="molecule type" value="Genomic_DNA"/>
</dbReference>
<proteinExistence type="predicted"/>
<accession>A0A9P7E4L5</accession>
<organism evidence="1 2">
    <name type="scientific">Suillus subaureus</name>
    <dbReference type="NCBI Taxonomy" id="48587"/>
    <lineage>
        <taxon>Eukaryota</taxon>
        <taxon>Fungi</taxon>
        <taxon>Dikarya</taxon>
        <taxon>Basidiomycota</taxon>
        <taxon>Agaricomycotina</taxon>
        <taxon>Agaricomycetes</taxon>
        <taxon>Agaricomycetidae</taxon>
        <taxon>Boletales</taxon>
        <taxon>Suillineae</taxon>
        <taxon>Suillaceae</taxon>
        <taxon>Suillus</taxon>
    </lineage>
</organism>
<dbReference type="AlphaFoldDB" id="A0A9P7E4L5"/>
<dbReference type="GeneID" id="64634695"/>
<keyword evidence="2" id="KW-1185">Reference proteome</keyword>
<reference evidence="1" key="1">
    <citation type="journal article" date="2020" name="New Phytol.">
        <title>Comparative genomics reveals dynamic genome evolution in host specialist ectomycorrhizal fungi.</title>
        <authorList>
            <person name="Lofgren L.A."/>
            <person name="Nguyen N.H."/>
            <person name="Vilgalys R."/>
            <person name="Ruytinx J."/>
            <person name="Liao H.L."/>
            <person name="Branco S."/>
            <person name="Kuo A."/>
            <person name="LaButti K."/>
            <person name="Lipzen A."/>
            <person name="Andreopoulos W."/>
            <person name="Pangilinan J."/>
            <person name="Riley R."/>
            <person name="Hundley H."/>
            <person name="Na H."/>
            <person name="Barry K."/>
            <person name="Grigoriev I.V."/>
            <person name="Stajich J.E."/>
            <person name="Kennedy P.G."/>
        </authorList>
    </citation>
    <scope>NUCLEOTIDE SEQUENCE</scope>
    <source>
        <strain evidence="1">MN1</strain>
    </source>
</reference>
<protein>
    <submittedName>
        <fullName evidence="1">Uncharacterized protein</fullName>
    </submittedName>
</protein>
<name>A0A9P7E4L5_9AGAM</name>
<evidence type="ECO:0000313" key="1">
    <source>
        <dbReference type="EMBL" id="KAG1811123.1"/>
    </source>
</evidence>
<gene>
    <name evidence="1" type="ORF">BJ212DRAFT_1483795</name>
</gene>
<comment type="caution">
    <text evidence="1">The sequence shown here is derived from an EMBL/GenBank/DDBJ whole genome shotgun (WGS) entry which is preliminary data.</text>
</comment>
<dbReference type="Proteomes" id="UP000807769">
    <property type="component" value="Unassembled WGS sequence"/>
</dbReference>
<sequence>MPSGLHEAPMAIIQSSFHDFFCKIPYPKRRFLKINLLTNITKDGTIPDLRILMQNVRNPQLTLIIPAIGQTAFTQHLASLSITLRMAVETNSALLMIIVAIVQELHPYSSPVKGSNAFNVLLNKPQCSWDDFHPAVWLQGTESIDINTIDPNLFAQGSLFPLDNNMTAVHTMINRGAEAIRETLIKLCQSMAPEMDLVPLRNPDIKF</sequence>